<keyword evidence="7" id="KW-0539">Nucleus</keyword>
<organism evidence="12 13">
    <name type="scientific">Polysphondylium violaceum</name>
    <dbReference type="NCBI Taxonomy" id="133409"/>
    <lineage>
        <taxon>Eukaryota</taxon>
        <taxon>Amoebozoa</taxon>
        <taxon>Evosea</taxon>
        <taxon>Eumycetozoa</taxon>
        <taxon>Dictyostelia</taxon>
        <taxon>Dictyosteliales</taxon>
        <taxon>Dictyosteliaceae</taxon>
        <taxon>Polysphondylium</taxon>
    </lineage>
</organism>
<evidence type="ECO:0000256" key="4">
    <source>
        <dbReference type="ARBA" id="ARBA00022763"/>
    </source>
</evidence>
<feature type="region of interest" description="Disordered" evidence="10">
    <location>
        <begin position="1"/>
        <end position="126"/>
    </location>
</feature>
<comment type="similarity">
    <text evidence="2 7 9">Belongs to the uracil-DNA glycosylase (UDG) superfamily. UNG family.</text>
</comment>
<keyword evidence="13" id="KW-1185">Reference proteome</keyword>
<comment type="catalytic activity">
    <reaction evidence="1 7 9">
        <text>Hydrolyzes single-stranded DNA or mismatched double-stranded DNA and polynucleotides, releasing free uracil.</text>
        <dbReference type="EC" id="3.2.2.27"/>
    </reaction>
</comment>
<evidence type="ECO:0000256" key="9">
    <source>
        <dbReference type="RuleBase" id="RU003780"/>
    </source>
</evidence>
<dbReference type="InterPro" id="IPR036895">
    <property type="entry name" value="Uracil-DNA_glycosylase-like_sf"/>
</dbReference>
<dbReference type="HAMAP" id="MF_00148">
    <property type="entry name" value="UDG"/>
    <property type="match status" value="1"/>
</dbReference>
<dbReference type="AlphaFoldDB" id="A0A8J4Q0U6"/>
<comment type="function">
    <text evidence="7 9">Excises uracil residues from the DNA which can arise as a result of misincorporation of dUMP residues by DNA polymerase or due to deamination of cytosine.</text>
</comment>
<evidence type="ECO:0000256" key="7">
    <source>
        <dbReference type="HAMAP-Rule" id="MF_03166"/>
    </source>
</evidence>
<dbReference type="InterPro" id="IPR002043">
    <property type="entry name" value="UDG_fam1"/>
</dbReference>
<dbReference type="CDD" id="cd10027">
    <property type="entry name" value="UDG-F1-like"/>
    <property type="match status" value="1"/>
</dbReference>
<keyword evidence="5 7" id="KW-0378">Hydrolase</keyword>
<dbReference type="Proteomes" id="UP000695562">
    <property type="component" value="Unassembled WGS sequence"/>
</dbReference>
<dbReference type="PANTHER" id="PTHR11264:SF0">
    <property type="entry name" value="URACIL-DNA GLYCOSYLASE"/>
    <property type="match status" value="1"/>
</dbReference>
<dbReference type="GO" id="GO:0005739">
    <property type="term" value="C:mitochondrion"/>
    <property type="evidence" value="ECO:0007669"/>
    <property type="project" value="UniProtKB-SubCell"/>
</dbReference>
<evidence type="ECO:0000256" key="10">
    <source>
        <dbReference type="SAM" id="MobiDB-lite"/>
    </source>
</evidence>
<dbReference type="NCBIfam" id="NF003588">
    <property type="entry name" value="PRK05254.1-1"/>
    <property type="match status" value="1"/>
</dbReference>
<feature type="compositionally biased region" description="Basic and acidic residues" evidence="10">
    <location>
        <begin position="81"/>
        <end position="92"/>
    </location>
</feature>
<evidence type="ECO:0000256" key="1">
    <source>
        <dbReference type="ARBA" id="ARBA00001400"/>
    </source>
</evidence>
<feature type="domain" description="Uracil-DNA glycosylase-like" evidence="11">
    <location>
        <begin position="181"/>
        <end position="341"/>
    </location>
</feature>
<dbReference type="InterPro" id="IPR005122">
    <property type="entry name" value="Uracil-DNA_glycosylase-like"/>
</dbReference>
<dbReference type="OrthoDB" id="10031947at2759"/>
<evidence type="ECO:0000256" key="8">
    <source>
        <dbReference type="PROSITE-ProRule" id="PRU10072"/>
    </source>
</evidence>
<dbReference type="SMART" id="SM00986">
    <property type="entry name" value="UDG"/>
    <property type="match status" value="1"/>
</dbReference>
<dbReference type="PANTHER" id="PTHR11264">
    <property type="entry name" value="URACIL-DNA GLYCOSYLASE"/>
    <property type="match status" value="1"/>
</dbReference>
<evidence type="ECO:0000256" key="3">
    <source>
        <dbReference type="ARBA" id="ARBA00012030"/>
    </source>
</evidence>
<dbReference type="FunFam" id="3.40.470.10:FF:000001">
    <property type="entry name" value="Uracil-DNA glycosylase"/>
    <property type="match status" value="1"/>
</dbReference>
<evidence type="ECO:0000256" key="2">
    <source>
        <dbReference type="ARBA" id="ARBA00008184"/>
    </source>
</evidence>
<feature type="compositionally biased region" description="Basic residues" evidence="10">
    <location>
        <begin position="49"/>
        <end position="58"/>
    </location>
</feature>
<proteinExistence type="inferred from homology"/>
<gene>
    <name evidence="12" type="ORF">CYY_001971</name>
</gene>
<dbReference type="EMBL" id="AJWJ01000051">
    <property type="protein sequence ID" value="KAF2076714.1"/>
    <property type="molecule type" value="Genomic_DNA"/>
</dbReference>
<feature type="compositionally biased region" description="Basic and acidic residues" evidence="10">
    <location>
        <begin position="23"/>
        <end position="36"/>
    </location>
</feature>
<evidence type="ECO:0000256" key="5">
    <source>
        <dbReference type="ARBA" id="ARBA00022801"/>
    </source>
</evidence>
<dbReference type="Pfam" id="PF03167">
    <property type="entry name" value="UDG"/>
    <property type="match status" value="1"/>
</dbReference>
<dbReference type="EC" id="3.2.2.27" evidence="3 7"/>
<keyword evidence="6 7" id="KW-0234">DNA repair</keyword>
<dbReference type="NCBIfam" id="NF003589">
    <property type="entry name" value="PRK05254.1-2"/>
    <property type="match status" value="1"/>
</dbReference>
<dbReference type="InterPro" id="IPR018085">
    <property type="entry name" value="Ura-DNA_Glyclase_AS"/>
</dbReference>
<dbReference type="GO" id="GO:0097510">
    <property type="term" value="P:base-excision repair, AP site formation via deaminated base removal"/>
    <property type="evidence" value="ECO:0007669"/>
    <property type="project" value="TreeGrafter"/>
</dbReference>
<dbReference type="SMART" id="SM00987">
    <property type="entry name" value="UreE_C"/>
    <property type="match status" value="1"/>
</dbReference>
<sequence>MTKITDFFTKDKDTSSKIATKKPTAEKKEKEQEEKTKIKKTTQSPRKMGLGKKPKKIVRKETEDEVNEKELSELEIIADSVESKQEDQDKDFSFGSNDDEGNAANTNQDNSDTEVENDQDNSTQAGYYDDIQDYITDAGWRDCLSKEFQLSYFKNLVKKLNERHGKEPIYPPKEEIFSALNYTHFDNVKVVIVGQDPYHGPGQAHGLSFSVKMGVAPPPSLKNMYKELSTDIEGFVPPKHGFLEKWANQGVFLLNAALTVEQSNPNSHKDFGWYTFTDAILKKLNESKSPIVFLLWGGFAQKKGAKLDTKKHLVLKSGHPSPLSIKHFEGCKHFSKANEFLVSKGIDPVDWTL</sequence>
<comment type="caution">
    <text evidence="12">The sequence shown here is derived from an EMBL/GenBank/DDBJ whole genome shotgun (WGS) entry which is preliminary data.</text>
</comment>
<dbReference type="GO" id="GO:0005634">
    <property type="term" value="C:nucleus"/>
    <property type="evidence" value="ECO:0007669"/>
    <property type="project" value="UniProtKB-SubCell"/>
</dbReference>
<reference evidence="12" key="1">
    <citation type="submission" date="2020-01" db="EMBL/GenBank/DDBJ databases">
        <title>Development of genomics and gene disruption for Polysphondylium violaceum indicates a role for the polyketide synthase stlB in stalk morphogenesis.</title>
        <authorList>
            <person name="Narita B."/>
            <person name="Kawabe Y."/>
            <person name="Kin K."/>
            <person name="Saito T."/>
            <person name="Gibbs R."/>
            <person name="Kuspa A."/>
            <person name="Muzny D."/>
            <person name="Queller D."/>
            <person name="Richards S."/>
            <person name="Strassman J."/>
            <person name="Sucgang R."/>
            <person name="Worley K."/>
            <person name="Schaap P."/>
        </authorList>
    </citation>
    <scope>NUCLEOTIDE SEQUENCE</scope>
    <source>
        <strain evidence="12">QSvi11</strain>
    </source>
</reference>
<dbReference type="SUPFAM" id="SSF52141">
    <property type="entry name" value="Uracil-DNA glycosylase-like"/>
    <property type="match status" value="1"/>
</dbReference>
<keyword evidence="4 7" id="KW-0227">DNA damage</keyword>
<dbReference type="NCBIfam" id="TIGR00628">
    <property type="entry name" value="ung"/>
    <property type="match status" value="1"/>
</dbReference>
<comment type="subcellular location">
    <subcellularLocation>
        <location evidence="7">Mitochondrion</location>
    </subcellularLocation>
    <subcellularLocation>
        <location evidence="7">Nucleus</location>
    </subcellularLocation>
</comment>
<dbReference type="NCBIfam" id="NF003591">
    <property type="entry name" value="PRK05254.1-4"/>
    <property type="match status" value="1"/>
</dbReference>
<evidence type="ECO:0000313" key="12">
    <source>
        <dbReference type="EMBL" id="KAF2076714.1"/>
    </source>
</evidence>
<feature type="active site" description="Proton acceptor" evidence="7 8">
    <location>
        <position position="196"/>
    </location>
</feature>
<protein>
    <recommendedName>
        <fullName evidence="3 7">Uracil-DNA glycosylase</fullName>
        <shortName evidence="7">UDG</shortName>
        <ecNumber evidence="3 7">3.2.2.27</ecNumber>
    </recommendedName>
</protein>
<dbReference type="Gene3D" id="3.40.470.10">
    <property type="entry name" value="Uracil-DNA glycosylase-like domain"/>
    <property type="match status" value="1"/>
</dbReference>
<keyword evidence="7" id="KW-0496">Mitochondrion</keyword>
<evidence type="ECO:0000313" key="13">
    <source>
        <dbReference type="Proteomes" id="UP000695562"/>
    </source>
</evidence>
<dbReference type="GO" id="GO:0004844">
    <property type="term" value="F:uracil DNA N-glycosylase activity"/>
    <property type="evidence" value="ECO:0007669"/>
    <property type="project" value="UniProtKB-UniRule"/>
</dbReference>
<dbReference type="PROSITE" id="PS00130">
    <property type="entry name" value="U_DNA_GLYCOSYLASE"/>
    <property type="match status" value="1"/>
</dbReference>
<evidence type="ECO:0000256" key="6">
    <source>
        <dbReference type="ARBA" id="ARBA00023204"/>
    </source>
</evidence>
<name>A0A8J4Q0U6_9MYCE</name>
<evidence type="ECO:0000259" key="11">
    <source>
        <dbReference type="SMART" id="SM00986"/>
    </source>
</evidence>
<dbReference type="NCBIfam" id="NF003592">
    <property type="entry name" value="PRK05254.1-5"/>
    <property type="match status" value="1"/>
</dbReference>
<accession>A0A8J4Q0U6</accession>